<evidence type="ECO:0000256" key="1">
    <source>
        <dbReference type="ARBA" id="ARBA00005771"/>
    </source>
</evidence>
<gene>
    <name evidence="5" type="ORF">RJ641_014857</name>
</gene>
<dbReference type="AlphaFoldDB" id="A0AAN8YZR6"/>
<keyword evidence="6" id="KW-1185">Reference proteome</keyword>
<keyword evidence="2 3" id="KW-0808">Transferase</keyword>
<comment type="similarity">
    <text evidence="1 3">Belongs to the sulfotransferase 1 family.</text>
</comment>
<comment type="caution">
    <text evidence="5">The sequence shown here is derived from an EMBL/GenBank/DDBJ whole genome shotgun (WGS) entry which is preliminary data.</text>
</comment>
<evidence type="ECO:0000259" key="4">
    <source>
        <dbReference type="Pfam" id="PF00685"/>
    </source>
</evidence>
<evidence type="ECO:0000256" key="2">
    <source>
        <dbReference type="ARBA" id="ARBA00022679"/>
    </source>
</evidence>
<dbReference type="EMBL" id="JBAMMX010000020">
    <property type="protein sequence ID" value="KAK6921179.1"/>
    <property type="molecule type" value="Genomic_DNA"/>
</dbReference>
<organism evidence="5 6">
    <name type="scientific">Dillenia turbinata</name>
    <dbReference type="NCBI Taxonomy" id="194707"/>
    <lineage>
        <taxon>Eukaryota</taxon>
        <taxon>Viridiplantae</taxon>
        <taxon>Streptophyta</taxon>
        <taxon>Embryophyta</taxon>
        <taxon>Tracheophyta</taxon>
        <taxon>Spermatophyta</taxon>
        <taxon>Magnoliopsida</taxon>
        <taxon>eudicotyledons</taxon>
        <taxon>Gunneridae</taxon>
        <taxon>Pentapetalae</taxon>
        <taxon>Dilleniales</taxon>
        <taxon>Dilleniaceae</taxon>
        <taxon>Dillenia</taxon>
    </lineage>
</organism>
<dbReference type="EC" id="2.8.2.-" evidence="3"/>
<dbReference type="GO" id="GO:0008146">
    <property type="term" value="F:sulfotransferase activity"/>
    <property type="evidence" value="ECO:0007669"/>
    <property type="project" value="InterPro"/>
</dbReference>
<sequence>MDSISKNFEQKEEEEQSLQKTHQSFEEFLSTLPRQCGWTPLVDCYLYQGCWHHPFFLRGVIAAQQHFEAQPTDIFLCSAPKSGTTWLKALAFAIVTRKKYSDLSSHPLLSTMPHQCIPSLEGDVASKEHADQIAELPFLATHIPYHSLPKSIISCGCKIVYIFRDPKDAFVSMWHFVSRITPKDATYISLEEALELFCEGVSFYGPYWDHVLSFWNARKEAPQRMLFLVYEEMRKEPLPSVKNLADFIGHPFSVEEENEGVLQKIADLCSFEYLSDLDVNKNGKNGPNPAVAIENSAFFRKGKIGDWQSHLTPEMAERLDQVTREKFGGTGLPSYVSDASTYGN</sequence>
<dbReference type="PANTHER" id="PTHR11783">
    <property type="entry name" value="SULFOTRANSFERASE SULT"/>
    <property type="match status" value="1"/>
</dbReference>
<dbReference type="SUPFAM" id="SSF52540">
    <property type="entry name" value="P-loop containing nucleoside triphosphate hydrolases"/>
    <property type="match status" value="1"/>
</dbReference>
<dbReference type="InterPro" id="IPR000863">
    <property type="entry name" value="Sulfotransferase_dom"/>
</dbReference>
<feature type="domain" description="Sulfotransferase" evidence="4">
    <location>
        <begin position="71"/>
        <end position="331"/>
    </location>
</feature>
<accession>A0AAN8YZR6</accession>
<evidence type="ECO:0000313" key="5">
    <source>
        <dbReference type="EMBL" id="KAK6921179.1"/>
    </source>
</evidence>
<evidence type="ECO:0000313" key="6">
    <source>
        <dbReference type="Proteomes" id="UP001370490"/>
    </source>
</evidence>
<dbReference type="InterPro" id="IPR027417">
    <property type="entry name" value="P-loop_NTPase"/>
</dbReference>
<name>A0AAN8YZR6_9MAGN</name>
<proteinExistence type="inferred from homology"/>
<evidence type="ECO:0000256" key="3">
    <source>
        <dbReference type="RuleBase" id="RU361155"/>
    </source>
</evidence>
<reference evidence="5 6" key="1">
    <citation type="submission" date="2023-12" db="EMBL/GenBank/DDBJ databases">
        <title>A high-quality genome assembly for Dillenia turbinata (Dilleniales).</title>
        <authorList>
            <person name="Chanderbali A."/>
        </authorList>
    </citation>
    <scope>NUCLEOTIDE SEQUENCE [LARGE SCALE GENOMIC DNA]</scope>
    <source>
        <strain evidence="5">LSX21</strain>
        <tissue evidence="5">Leaf</tissue>
    </source>
</reference>
<dbReference type="Pfam" id="PF00685">
    <property type="entry name" value="Sulfotransfer_1"/>
    <property type="match status" value="1"/>
</dbReference>
<protein>
    <recommendedName>
        <fullName evidence="3">Sulfotransferase</fullName>
        <ecNumber evidence="3">2.8.2.-</ecNumber>
    </recommendedName>
</protein>
<dbReference type="Gene3D" id="3.40.50.300">
    <property type="entry name" value="P-loop containing nucleotide triphosphate hydrolases"/>
    <property type="match status" value="1"/>
</dbReference>
<dbReference type="Proteomes" id="UP001370490">
    <property type="component" value="Unassembled WGS sequence"/>
</dbReference>